<dbReference type="CDD" id="cd17736">
    <property type="entry name" value="BRCT_microcephalin_rpt2"/>
    <property type="match status" value="1"/>
</dbReference>
<dbReference type="Pfam" id="PF12738">
    <property type="entry name" value="PTCB-BRCT"/>
    <property type="match status" value="1"/>
</dbReference>
<feature type="region of interest" description="Disordered" evidence="1">
    <location>
        <begin position="55"/>
        <end position="88"/>
    </location>
</feature>
<dbReference type="Gene3D" id="3.40.50.10190">
    <property type="entry name" value="BRCT domain"/>
    <property type="match status" value="3"/>
</dbReference>
<dbReference type="InterPro" id="IPR001357">
    <property type="entry name" value="BRCT_dom"/>
</dbReference>
<organism evidence="3 4">
    <name type="scientific">Artemia franciscana</name>
    <name type="common">Brine shrimp</name>
    <name type="synonym">Artemia sanfranciscana</name>
    <dbReference type="NCBI Taxonomy" id="6661"/>
    <lineage>
        <taxon>Eukaryota</taxon>
        <taxon>Metazoa</taxon>
        <taxon>Ecdysozoa</taxon>
        <taxon>Arthropoda</taxon>
        <taxon>Crustacea</taxon>
        <taxon>Branchiopoda</taxon>
        <taxon>Anostraca</taxon>
        <taxon>Artemiidae</taxon>
        <taxon>Artemia</taxon>
    </lineage>
</organism>
<evidence type="ECO:0000313" key="3">
    <source>
        <dbReference type="EMBL" id="KAK2713491.1"/>
    </source>
</evidence>
<feature type="compositionally biased region" description="Basic and acidic residues" evidence="1">
    <location>
        <begin position="151"/>
        <end position="176"/>
    </location>
</feature>
<dbReference type="GO" id="GO:0000278">
    <property type="term" value="P:mitotic cell cycle"/>
    <property type="evidence" value="ECO:0007669"/>
    <property type="project" value="TreeGrafter"/>
</dbReference>
<dbReference type="EMBL" id="JAVRJZ010000014">
    <property type="protein sequence ID" value="KAK2713491.1"/>
    <property type="molecule type" value="Genomic_DNA"/>
</dbReference>
<proteinExistence type="predicted"/>
<feature type="region of interest" description="Disordered" evidence="1">
    <location>
        <begin position="405"/>
        <end position="425"/>
    </location>
</feature>
<dbReference type="CDD" id="cd17716">
    <property type="entry name" value="BRCT_microcephalin_rpt1"/>
    <property type="match status" value="1"/>
</dbReference>
<dbReference type="Pfam" id="PF00533">
    <property type="entry name" value="BRCT"/>
    <property type="match status" value="1"/>
</dbReference>
<dbReference type="CDD" id="cd17751">
    <property type="entry name" value="BRCT_microcephalin_rpt3"/>
    <property type="match status" value="1"/>
</dbReference>
<feature type="compositionally biased region" description="Polar residues" evidence="1">
    <location>
        <begin position="70"/>
        <end position="81"/>
    </location>
</feature>
<dbReference type="PROSITE" id="PS50172">
    <property type="entry name" value="BRCT"/>
    <property type="match status" value="3"/>
</dbReference>
<reference evidence="3" key="1">
    <citation type="submission" date="2023-07" db="EMBL/GenBank/DDBJ databases">
        <title>Chromosome-level genome assembly of Artemia franciscana.</title>
        <authorList>
            <person name="Jo E."/>
        </authorList>
    </citation>
    <scope>NUCLEOTIDE SEQUENCE</scope>
    <source>
        <tissue evidence="3">Whole body</tissue>
    </source>
</reference>
<gene>
    <name evidence="3" type="ORF">QYM36_009384</name>
</gene>
<dbReference type="SUPFAM" id="SSF52113">
    <property type="entry name" value="BRCT domain"/>
    <property type="match status" value="3"/>
</dbReference>
<dbReference type="PANTHER" id="PTHR14625">
    <property type="entry name" value="MICROCEPHALIN"/>
    <property type="match status" value="1"/>
</dbReference>
<evidence type="ECO:0000259" key="2">
    <source>
        <dbReference type="PROSITE" id="PS50172"/>
    </source>
</evidence>
<comment type="caution">
    <text evidence="3">The sequence shown here is derived from an EMBL/GenBank/DDBJ whole genome shotgun (WGS) entry which is preliminary data.</text>
</comment>
<keyword evidence="4" id="KW-1185">Reference proteome</keyword>
<dbReference type="Proteomes" id="UP001187531">
    <property type="component" value="Unassembled WGS sequence"/>
</dbReference>
<evidence type="ECO:0000256" key="1">
    <source>
        <dbReference type="SAM" id="MobiDB-lite"/>
    </source>
</evidence>
<sequence length="793" mass="90523">MLSNCKKIEQWLEEDFNNMSPCVKPMKKKRNLGEISKEHRKLLESAPAYYSFLRDRTPNSRKKDKRDDMVSSQKTPKNSASKIKGRSIDGFERQSKCSLFYDSRRKFEPGLEKPHENTTPKSVQRYQCELKTPMSSRSSINNVSDLNIQNKSKEQGKKHENNSYRNTPEKLHEAKTPKSGLPSQWEDKTPILTIPIAHSINDVSGLGTQGKSREKGKENTNDCARNAEELSGILKGVVAYVDVRGGADNRSEAFRILLKDLGARVSLRLTKNVTHVIFKEGLKSTFIKAKALEVHLVSTLWVKECQEQMRKVSESQFAPINLEQYDSPFFPSLKKKRFILPRKLEEDLEYATMLQKRQLQRSKKKLPVTMDRIPIDEEKTPFDEEEVPGRKPLSALQILEMLSPGTSLQPRLNNDKDSSLSDTPPPLAARLYAEILRESEQKAADPDLSGIKPLDKTKELSLNDSFSELNSRTRNSSRESNDNIRPVALENKESYKRRRLFAPQWDSVLIVPKTPEDSSSCKIASPYKDSSLFKGVPIKSKNANTGQNLEVPGAEDKSMDLIKKRNGDNEQVKEVLAKHKYISRKSLEDFKLEKRPTKINSADDSTPSIVCTSLHHEQIELVHSVVAKLKKFRIIKKPDSTTTHIVCGSPRRTLNLLHGLVRGCWIVSFSWVLESIEKERWTDEESFEMVEFSECIREFRILRQKNGLNFSLDLFKSLGPLYISKNSVIPCWDLTHLVRLAGGEVVDRARDATIIIGMFYRNELSVCIDPTWVLDSIQKNCIQNLELYRITSS</sequence>
<dbReference type="AlphaFoldDB" id="A0AA88HWL5"/>
<feature type="compositionally biased region" description="Polar residues" evidence="1">
    <location>
        <begin position="133"/>
        <end position="150"/>
    </location>
</feature>
<evidence type="ECO:0000313" key="4">
    <source>
        <dbReference type="Proteomes" id="UP001187531"/>
    </source>
</evidence>
<feature type="region of interest" description="Disordered" evidence="1">
    <location>
        <begin position="462"/>
        <end position="485"/>
    </location>
</feature>
<name>A0AA88HWL5_ARTSF</name>
<dbReference type="InterPro" id="IPR036420">
    <property type="entry name" value="BRCT_dom_sf"/>
</dbReference>
<feature type="region of interest" description="Disordered" evidence="1">
    <location>
        <begin position="132"/>
        <end position="187"/>
    </location>
</feature>
<feature type="domain" description="BRCT" evidence="2">
    <location>
        <begin position="229"/>
        <end position="319"/>
    </location>
</feature>
<dbReference type="SMART" id="SM00292">
    <property type="entry name" value="BRCT"/>
    <property type="match status" value="3"/>
</dbReference>
<dbReference type="InterPro" id="IPR022047">
    <property type="entry name" value="Microcephalin-like"/>
</dbReference>
<feature type="domain" description="BRCT" evidence="2">
    <location>
        <begin position="733"/>
        <end position="790"/>
    </location>
</feature>
<feature type="domain" description="BRCT" evidence="2">
    <location>
        <begin position="633"/>
        <end position="689"/>
    </location>
</feature>
<dbReference type="PANTHER" id="PTHR14625:SF3">
    <property type="entry name" value="MICROCEPHALIN"/>
    <property type="match status" value="1"/>
</dbReference>
<protein>
    <recommendedName>
        <fullName evidence="2">BRCT domain-containing protein</fullName>
    </recommendedName>
</protein>
<accession>A0AA88HWL5</accession>